<evidence type="ECO:0000313" key="2">
    <source>
        <dbReference type="Proteomes" id="UP001549104"/>
    </source>
</evidence>
<comment type="caution">
    <text evidence="1">The sequence shown here is derived from an EMBL/GenBank/DDBJ whole genome shotgun (WGS) entry which is preliminary data.</text>
</comment>
<evidence type="ECO:0000313" key="1">
    <source>
        <dbReference type="EMBL" id="MET3658890.1"/>
    </source>
</evidence>
<protein>
    <submittedName>
        <fullName evidence="1">Enamine deaminase RidA (YjgF/YER057c/UK114 family)</fullName>
    </submittedName>
</protein>
<gene>
    <name evidence="1" type="ORF">ABIC55_004009</name>
</gene>
<dbReference type="EMBL" id="JBEPME010000007">
    <property type="protein sequence ID" value="MET3658890.1"/>
    <property type="molecule type" value="Genomic_DNA"/>
</dbReference>
<dbReference type="Proteomes" id="UP001549104">
    <property type="component" value="Unassembled WGS sequence"/>
</dbReference>
<dbReference type="InterPro" id="IPR006175">
    <property type="entry name" value="YjgF/YER057c/UK114"/>
</dbReference>
<accession>A0ABV2KCU6</accession>
<dbReference type="CDD" id="cd00448">
    <property type="entry name" value="YjgF_YER057c_UK114_family"/>
    <property type="match status" value="1"/>
</dbReference>
<sequence length="147" mass="16652">MTFGKIANNKNDGVIKMDDKIVRKNPVGMPAPVGNYTHITRIPRNSELYVTSGQIGIDKDGAFPDNINEQISNTFNNIQSVLKSENLSSDNIIKVNIWATEKIDWEYLYSKWEELFGNNYPAMTIGYITELGLPEIKIEIEIWAAKV</sequence>
<dbReference type="Gene3D" id="3.30.1330.40">
    <property type="entry name" value="RutC-like"/>
    <property type="match status" value="1"/>
</dbReference>
<keyword evidence="2" id="KW-1185">Reference proteome</keyword>
<reference evidence="1 2" key="1">
    <citation type="submission" date="2024-06" db="EMBL/GenBank/DDBJ databases">
        <title>Sorghum-associated microbial communities from plants grown in Nebraska, USA.</title>
        <authorList>
            <person name="Schachtman D."/>
        </authorList>
    </citation>
    <scope>NUCLEOTIDE SEQUENCE [LARGE SCALE GENOMIC DNA]</scope>
    <source>
        <strain evidence="1 2">1288</strain>
    </source>
</reference>
<dbReference type="InterPro" id="IPR035959">
    <property type="entry name" value="RutC-like_sf"/>
</dbReference>
<dbReference type="PANTHER" id="PTHR43857">
    <property type="entry name" value="BLR7761 PROTEIN"/>
    <property type="match status" value="1"/>
</dbReference>
<organism evidence="1 2">
    <name type="scientific">Sporosarcina psychrophila</name>
    <name type="common">Bacillus psychrophilus</name>
    <dbReference type="NCBI Taxonomy" id="1476"/>
    <lineage>
        <taxon>Bacteria</taxon>
        <taxon>Bacillati</taxon>
        <taxon>Bacillota</taxon>
        <taxon>Bacilli</taxon>
        <taxon>Bacillales</taxon>
        <taxon>Caryophanaceae</taxon>
        <taxon>Sporosarcina</taxon>
    </lineage>
</organism>
<proteinExistence type="predicted"/>
<dbReference type="Pfam" id="PF01042">
    <property type="entry name" value="Ribonuc_L-PSP"/>
    <property type="match status" value="1"/>
</dbReference>
<dbReference type="SUPFAM" id="SSF55298">
    <property type="entry name" value="YjgF-like"/>
    <property type="match status" value="1"/>
</dbReference>
<name>A0ABV2KCU6_SPOPS</name>
<dbReference type="PANTHER" id="PTHR43857:SF1">
    <property type="entry name" value="YJGH FAMILY PROTEIN"/>
    <property type="match status" value="1"/>
</dbReference>